<dbReference type="eggNOG" id="ENOG502QWUV">
    <property type="taxonomic scope" value="Eukaryota"/>
</dbReference>
<evidence type="ECO:0000313" key="6">
    <source>
        <dbReference type="Proteomes" id="UP000031512"/>
    </source>
</evidence>
<evidence type="ECO:0000256" key="3">
    <source>
        <dbReference type="ARBA" id="ARBA00023274"/>
    </source>
</evidence>
<dbReference type="CDD" id="cd05797">
    <property type="entry name" value="Ribosomal_L10"/>
    <property type="match status" value="1"/>
</dbReference>
<dbReference type="Proteomes" id="UP000031512">
    <property type="component" value="Chromosome 1"/>
</dbReference>
<evidence type="ECO:0000256" key="4">
    <source>
        <dbReference type="SAM" id="SignalP"/>
    </source>
</evidence>
<dbReference type="InterPro" id="IPR047865">
    <property type="entry name" value="Ribosomal_uL10_bac_type"/>
</dbReference>
<gene>
    <name evidence="5" type="ORF">BEWA_031270</name>
</gene>
<keyword evidence="4" id="KW-0732">Signal</keyword>
<organism evidence="5 6">
    <name type="scientific">Theileria equi strain WA</name>
    <dbReference type="NCBI Taxonomy" id="1537102"/>
    <lineage>
        <taxon>Eukaryota</taxon>
        <taxon>Sar</taxon>
        <taxon>Alveolata</taxon>
        <taxon>Apicomplexa</taxon>
        <taxon>Aconoidasida</taxon>
        <taxon>Piroplasmida</taxon>
        <taxon>Theileriidae</taxon>
        <taxon>Theileria</taxon>
    </lineage>
</organism>
<dbReference type="GO" id="GO:0005840">
    <property type="term" value="C:ribosome"/>
    <property type="evidence" value="ECO:0007669"/>
    <property type="project" value="UniProtKB-KW"/>
</dbReference>
<reference evidence="5 6" key="1">
    <citation type="journal article" date="2012" name="BMC Genomics">
        <title>Comparative genomic analysis and phylogenetic position of Theileria equi.</title>
        <authorList>
            <person name="Kappmeyer L.S."/>
            <person name="Thiagarajan M."/>
            <person name="Herndon D.R."/>
            <person name="Ramsay J.D."/>
            <person name="Caler E."/>
            <person name="Djikeng A."/>
            <person name="Gillespie J.J."/>
            <person name="Lau A.O."/>
            <person name="Roalson E.H."/>
            <person name="Silva J.C."/>
            <person name="Silva M.G."/>
            <person name="Suarez C.E."/>
            <person name="Ueti M.W."/>
            <person name="Nene V.M."/>
            <person name="Mealey R.H."/>
            <person name="Knowles D.P."/>
            <person name="Brayton K.A."/>
        </authorList>
    </citation>
    <scope>NUCLEOTIDE SEQUENCE [LARGE SCALE GENOMIC DNA]</scope>
    <source>
        <strain evidence="5 6">WA</strain>
    </source>
</reference>
<dbReference type="SUPFAM" id="SSF160369">
    <property type="entry name" value="Ribosomal protein L10-like"/>
    <property type="match status" value="1"/>
</dbReference>
<dbReference type="AlphaFoldDB" id="L0AZE3"/>
<keyword evidence="6" id="KW-1185">Reference proteome</keyword>
<dbReference type="RefSeq" id="XP_004829940.1">
    <property type="nucleotide sequence ID" value="XM_004829883.1"/>
</dbReference>
<dbReference type="STRING" id="1537102.L0AZE3"/>
<dbReference type="InterPro" id="IPR043141">
    <property type="entry name" value="Ribosomal_uL10-like_sf"/>
</dbReference>
<evidence type="ECO:0000256" key="1">
    <source>
        <dbReference type="ARBA" id="ARBA00008889"/>
    </source>
</evidence>
<keyword evidence="2 5" id="KW-0689">Ribosomal protein</keyword>
<dbReference type="Pfam" id="PF00466">
    <property type="entry name" value="Ribosomal_L10"/>
    <property type="match status" value="1"/>
</dbReference>
<feature type="chain" id="PRO_5003939939" evidence="4">
    <location>
        <begin position="28"/>
        <end position="251"/>
    </location>
</feature>
<dbReference type="Gene3D" id="3.30.70.1730">
    <property type="match status" value="1"/>
</dbReference>
<dbReference type="EMBL" id="CP001669">
    <property type="protein sequence ID" value="AFZ80274.1"/>
    <property type="molecule type" value="Genomic_DNA"/>
</dbReference>
<evidence type="ECO:0000256" key="2">
    <source>
        <dbReference type="ARBA" id="ARBA00022980"/>
    </source>
</evidence>
<sequence>MFTSLTVVASWLALICYPGAYRGTLEAFRPVNDFKSQTFHFGGLGGYKYSECIPQNFKTTRLGKTKTIGDLKALLTKSQIVIQVNATRITVKDRENINNALAKFIKGEEGSTDPSIKVQMAKNTLMEKALEGTEFVELTPSLKGTNIYIFVYDDKVVPEVIGIINGLRKGDKSVRRHFKYSAAIYAHTMIPMQQVQNLEFLGSREALVARFASLLQGSIQGLAAAVNSVSSSLASVLGQVCKRDADTCDKE</sequence>
<keyword evidence="3" id="KW-0687">Ribonucleoprotein</keyword>
<dbReference type="PANTHER" id="PTHR11560">
    <property type="entry name" value="39S RIBOSOMAL PROTEIN L10, MITOCHONDRIAL"/>
    <property type="match status" value="1"/>
</dbReference>
<comment type="similarity">
    <text evidence="1">Belongs to the universal ribosomal protein uL10 family.</text>
</comment>
<feature type="signal peptide" evidence="4">
    <location>
        <begin position="1"/>
        <end position="27"/>
    </location>
</feature>
<proteinExistence type="inferred from homology"/>
<dbReference type="GeneID" id="15803274"/>
<dbReference type="GO" id="GO:1990904">
    <property type="term" value="C:ribonucleoprotein complex"/>
    <property type="evidence" value="ECO:0007669"/>
    <property type="project" value="UniProtKB-KW"/>
</dbReference>
<dbReference type="VEuPathDB" id="PiroplasmaDB:BEWA_031270"/>
<protein>
    <submittedName>
        <fullName evidence="5">60S ribosomal protein L10, putative</fullName>
    </submittedName>
</protein>
<evidence type="ECO:0000313" key="5">
    <source>
        <dbReference type="EMBL" id="AFZ80274.1"/>
    </source>
</evidence>
<dbReference type="KEGG" id="beq:BEWA_031270"/>
<accession>L0AZE3</accession>
<name>L0AZE3_THEEQ</name>
<dbReference type="InterPro" id="IPR001790">
    <property type="entry name" value="Ribosomal_uL10"/>
</dbReference>
<dbReference type="OrthoDB" id="360689at2759"/>